<gene>
    <name evidence="5" type="ORF">DIS07_01720</name>
</gene>
<reference evidence="5 6" key="1">
    <citation type="submission" date="2018-05" db="EMBL/GenBank/DDBJ databases">
        <title>Polaribacter aquimarinus sp. nov., isolated from sediment in a sediment of sea.</title>
        <authorList>
            <person name="Lu D."/>
        </authorList>
    </citation>
    <scope>NUCLEOTIDE SEQUENCE [LARGE SCALE GENOMIC DNA]</scope>
    <source>
        <strain evidence="5 6">ZY113</strain>
    </source>
</reference>
<keyword evidence="2" id="KW-0472">Membrane</keyword>
<keyword evidence="6" id="KW-1185">Reference proteome</keyword>
<sequence>MKKLVCFFLILIGFFSTKAQEKPIETVNDTVKTEVVEVITAFNPKIADAKKIKITPTIQLPKKSKKKKLEYTIFSAPVASTFIPRSGVVKGIDVGVKERIYKNYLAAGYGNFNSPFFEIFLHHNTRFKNEFGVSAKYLSSIDDINNTILNSDFSNFTFGAFYKKVDRYFDWKISGYSERNTFNWYGLPNINFNQATINSINENQTYNYFKLTGDFKFHDSYIDFSKIAVAYFSDLYKSNEILINFKTKLNFPLDFLSPKLKDIAIYSEFEYLKGNFKNNYNNQEASNYNILTVNVNPEYRIVYNNFLFKIGFKVFASIDTQNSISDFFIFPDIKFQRPVIKDFLNIYGGLSGSLKSNTYKNFTEINPYISPTLFITQTAENSNLFGGLNGLITNSISFNIKASIISEEDKPLLLRNNSKSDGASSIVNGYQLKGYEYGNSFRVYYDDVKTLSFLTEIEYDITKHISITTQAQYYKYTITNAFTEWNLPSLEALMSAKYKTNKWFATADIFYLSERKDAIYNAQYPSSLKGIEIVDSFVDVNLNGGYHFSDKFSAFLKLSNVLNTQYQRFANFDTQGFQILGGITYKFDF</sequence>
<organism evidence="5 6">
    <name type="scientific">Polaribacter aquimarinus</name>
    <dbReference type="NCBI Taxonomy" id="2100726"/>
    <lineage>
        <taxon>Bacteria</taxon>
        <taxon>Pseudomonadati</taxon>
        <taxon>Bacteroidota</taxon>
        <taxon>Flavobacteriia</taxon>
        <taxon>Flavobacteriales</taxon>
        <taxon>Flavobacteriaceae</taxon>
    </lineage>
</organism>
<dbReference type="SUPFAM" id="SSF56935">
    <property type="entry name" value="Porins"/>
    <property type="match status" value="1"/>
</dbReference>
<evidence type="ECO:0000256" key="3">
    <source>
        <dbReference type="ARBA" id="ARBA00023237"/>
    </source>
</evidence>
<proteinExistence type="predicted"/>
<comment type="subcellular location">
    <subcellularLocation>
        <location evidence="1">Cell outer membrane</location>
    </subcellularLocation>
</comment>
<name>A0A2U2JE15_9FLAO</name>
<dbReference type="OrthoDB" id="1264254at2"/>
<dbReference type="GO" id="GO:0009279">
    <property type="term" value="C:cell outer membrane"/>
    <property type="evidence" value="ECO:0007669"/>
    <property type="project" value="UniProtKB-SubCell"/>
</dbReference>
<comment type="caution">
    <text evidence="5">The sequence shown here is derived from an EMBL/GenBank/DDBJ whole genome shotgun (WGS) entry which is preliminary data.</text>
</comment>
<dbReference type="EMBL" id="QFFG01000001">
    <property type="protein sequence ID" value="PWG06578.1"/>
    <property type="molecule type" value="Genomic_DNA"/>
</dbReference>
<dbReference type="Gene3D" id="2.40.170.20">
    <property type="entry name" value="TonB-dependent receptor, beta-barrel domain"/>
    <property type="match status" value="1"/>
</dbReference>
<evidence type="ECO:0000313" key="6">
    <source>
        <dbReference type="Proteomes" id="UP000245670"/>
    </source>
</evidence>
<protein>
    <recommendedName>
        <fullName evidence="7">TonB-dependent receptor</fullName>
    </recommendedName>
</protein>
<dbReference type="RefSeq" id="WP_109403486.1">
    <property type="nucleotide sequence ID" value="NZ_QFFG01000001.1"/>
</dbReference>
<dbReference type="Proteomes" id="UP000245670">
    <property type="component" value="Unassembled WGS sequence"/>
</dbReference>
<accession>A0A2U2JE15</accession>
<evidence type="ECO:0008006" key="7">
    <source>
        <dbReference type="Google" id="ProtNLM"/>
    </source>
</evidence>
<dbReference type="InterPro" id="IPR036942">
    <property type="entry name" value="Beta-barrel_TonB_sf"/>
</dbReference>
<evidence type="ECO:0000256" key="1">
    <source>
        <dbReference type="ARBA" id="ARBA00004442"/>
    </source>
</evidence>
<evidence type="ECO:0000256" key="4">
    <source>
        <dbReference type="SAM" id="SignalP"/>
    </source>
</evidence>
<feature type="signal peptide" evidence="4">
    <location>
        <begin position="1"/>
        <end position="19"/>
    </location>
</feature>
<keyword evidence="4" id="KW-0732">Signal</keyword>
<keyword evidence="3" id="KW-0998">Cell outer membrane</keyword>
<dbReference type="AlphaFoldDB" id="A0A2U2JE15"/>
<feature type="chain" id="PRO_5015508116" description="TonB-dependent receptor" evidence="4">
    <location>
        <begin position="20"/>
        <end position="589"/>
    </location>
</feature>
<evidence type="ECO:0000256" key="2">
    <source>
        <dbReference type="ARBA" id="ARBA00023136"/>
    </source>
</evidence>
<evidence type="ECO:0000313" key="5">
    <source>
        <dbReference type="EMBL" id="PWG06578.1"/>
    </source>
</evidence>